<dbReference type="Pfam" id="PF10708">
    <property type="entry name" value="DUF2510"/>
    <property type="match status" value="1"/>
</dbReference>
<dbReference type="RefSeq" id="WP_103430138.1">
    <property type="nucleotide sequence ID" value="NZ_PPXF01000014.1"/>
</dbReference>
<comment type="caution">
    <text evidence="4">The sequence shown here is derived from an EMBL/GenBank/DDBJ whole genome shotgun (WGS) entry which is preliminary data.</text>
</comment>
<feature type="domain" description="DUF2510" evidence="3">
    <location>
        <begin position="7"/>
        <end position="39"/>
    </location>
</feature>
<gene>
    <name evidence="4" type="ORF">C3B59_04080</name>
</gene>
<dbReference type="AlphaFoldDB" id="A0A2S3ZP49"/>
<keyword evidence="2" id="KW-1133">Transmembrane helix</keyword>
<proteinExistence type="predicted"/>
<keyword evidence="2" id="KW-0812">Transmembrane</keyword>
<feature type="transmembrane region" description="Helical" evidence="2">
    <location>
        <begin position="146"/>
        <end position="164"/>
    </location>
</feature>
<dbReference type="EMBL" id="PPXF01000014">
    <property type="protein sequence ID" value="POH70852.1"/>
    <property type="molecule type" value="Genomic_DNA"/>
</dbReference>
<evidence type="ECO:0000256" key="1">
    <source>
        <dbReference type="SAM" id="MobiDB-lite"/>
    </source>
</evidence>
<keyword evidence="2" id="KW-0472">Membrane</keyword>
<accession>A0A2S3ZP49</accession>
<feature type="transmembrane region" description="Helical" evidence="2">
    <location>
        <begin position="101"/>
        <end position="134"/>
    </location>
</feature>
<protein>
    <recommendedName>
        <fullName evidence="3">DUF2510 domain-containing protein</fullName>
    </recommendedName>
</protein>
<sequence>MTELAPAGWYDDTTDAEQLRWWTGTAWTDARAPRQPAPTAEVAAESPTGSEPAAVPVPLPYGPASVTGAPAAYPVSATGLPVAASTTAPGRLKQLRTNNPFAFFSMIIGLMSLMLNLLGLPAIAALVLGILGVVRSRKLARAGAPITGLVVSIVGIVLAALVTLRFGTTMITFMAHVYS</sequence>
<evidence type="ECO:0000313" key="4">
    <source>
        <dbReference type="EMBL" id="POH70852.1"/>
    </source>
</evidence>
<dbReference type="OrthoDB" id="9811665at2"/>
<dbReference type="InterPro" id="IPR018929">
    <property type="entry name" value="DUF2510"/>
</dbReference>
<dbReference type="Proteomes" id="UP000237104">
    <property type="component" value="Unassembled WGS sequence"/>
</dbReference>
<evidence type="ECO:0000259" key="3">
    <source>
        <dbReference type="Pfam" id="PF10708"/>
    </source>
</evidence>
<evidence type="ECO:0000256" key="2">
    <source>
        <dbReference type="SAM" id="Phobius"/>
    </source>
</evidence>
<organism evidence="4 5">
    <name type="scientific">Cryobacterium zongtaii</name>
    <dbReference type="NCBI Taxonomy" id="1259217"/>
    <lineage>
        <taxon>Bacteria</taxon>
        <taxon>Bacillati</taxon>
        <taxon>Actinomycetota</taxon>
        <taxon>Actinomycetes</taxon>
        <taxon>Micrococcales</taxon>
        <taxon>Microbacteriaceae</taxon>
        <taxon>Cryobacterium</taxon>
    </lineage>
</organism>
<name>A0A2S3ZP49_9MICO</name>
<evidence type="ECO:0000313" key="5">
    <source>
        <dbReference type="Proteomes" id="UP000237104"/>
    </source>
</evidence>
<reference evidence="4 5" key="1">
    <citation type="submission" date="2018-01" db="EMBL/GenBank/DDBJ databases">
        <title>Cryobacterium sp. nov., from glaciers in China.</title>
        <authorList>
            <person name="Liu Q."/>
            <person name="Xin Y.-H."/>
        </authorList>
    </citation>
    <scope>NUCLEOTIDE SEQUENCE [LARGE SCALE GENOMIC DNA]</scope>
    <source>
        <strain evidence="4 5">TMB1-8</strain>
    </source>
</reference>
<feature type="region of interest" description="Disordered" evidence="1">
    <location>
        <begin position="27"/>
        <end position="53"/>
    </location>
</feature>